<feature type="region of interest" description="Disordered" evidence="4">
    <location>
        <begin position="388"/>
        <end position="444"/>
    </location>
</feature>
<dbReference type="GO" id="GO:0003682">
    <property type="term" value="F:chromatin binding"/>
    <property type="evidence" value="ECO:0007669"/>
    <property type="project" value="TreeGrafter"/>
</dbReference>
<dbReference type="InterPro" id="IPR023093">
    <property type="entry name" value="ScpA-like_C"/>
</dbReference>
<evidence type="ECO:0000256" key="4">
    <source>
        <dbReference type="SAM" id="MobiDB-lite"/>
    </source>
</evidence>
<dbReference type="VEuPathDB" id="FungiDB:AB675_5167"/>
<gene>
    <name evidence="7" type="ORF">AB675_5167</name>
</gene>
<dbReference type="GeneID" id="28737236"/>
<dbReference type="GO" id="GO:0007064">
    <property type="term" value="P:mitotic sister chromatid cohesion"/>
    <property type="evidence" value="ECO:0007669"/>
    <property type="project" value="TreeGrafter"/>
</dbReference>
<evidence type="ECO:0000313" key="8">
    <source>
        <dbReference type="Proteomes" id="UP000038010"/>
    </source>
</evidence>
<dbReference type="EMBL" id="LFJN01000015">
    <property type="protein sequence ID" value="KPI39439.1"/>
    <property type="molecule type" value="Genomic_DNA"/>
</dbReference>
<dbReference type="InterPro" id="IPR006910">
    <property type="entry name" value="Rad21_Rec8_N"/>
</dbReference>
<reference evidence="7 8" key="1">
    <citation type="submission" date="2015-06" db="EMBL/GenBank/DDBJ databases">
        <title>Draft genome of the ant-associated black yeast Phialophora attae CBS 131958.</title>
        <authorList>
            <person name="Moreno L.F."/>
            <person name="Stielow B.J."/>
            <person name="de Hoog S."/>
            <person name="Vicente V.A."/>
            <person name="Weiss V.A."/>
            <person name="de Vries M."/>
            <person name="Cruz L.M."/>
            <person name="Souza E.M."/>
        </authorList>
    </citation>
    <scope>NUCLEOTIDE SEQUENCE [LARGE SCALE GENOMIC DNA]</scope>
    <source>
        <strain evidence="7 8">CBS 131958</strain>
    </source>
</reference>
<dbReference type="AlphaFoldDB" id="A0A0N0NLU3"/>
<feature type="domain" description="Rad21/Rec8-like protein N-terminal" evidence="6">
    <location>
        <begin position="1"/>
        <end position="101"/>
    </location>
</feature>
<evidence type="ECO:0000259" key="5">
    <source>
        <dbReference type="Pfam" id="PF04824"/>
    </source>
</evidence>
<accession>A0A0N0NLU3</accession>
<protein>
    <submittedName>
        <fullName evidence="7">Cohesin subunit rad21</fullName>
    </submittedName>
</protein>
<dbReference type="InterPro" id="IPR039781">
    <property type="entry name" value="Rad21/Rec8-like"/>
</dbReference>
<dbReference type="OrthoDB" id="10071381at2759"/>
<evidence type="ECO:0000256" key="3">
    <source>
        <dbReference type="ARBA" id="ARBA00023242"/>
    </source>
</evidence>
<feature type="compositionally biased region" description="Polar residues" evidence="4">
    <location>
        <begin position="254"/>
        <end position="270"/>
    </location>
</feature>
<feature type="region of interest" description="Disordered" evidence="4">
    <location>
        <begin position="253"/>
        <end position="306"/>
    </location>
</feature>
<dbReference type="FunFam" id="1.10.10.580:FF:000004">
    <property type="entry name" value="Double-strand-break repair protein rad21"/>
    <property type="match status" value="1"/>
</dbReference>
<dbReference type="Proteomes" id="UP000038010">
    <property type="component" value="Unassembled WGS sequence"/>
</dbReference>
<evidence type="ECO:0000259" key="6">
    <source>
        <dbReference type="Pfam" id="PF04825"/>
    </source>
</evidence>
<feature type="compositionally biased region" description="Polar residues" evidence="4">
    <location>
        <begin position="282"/>
        <end position="302"/>
    </location>
</feature>
<evidence type="ECO:0000256" key="1">
    <source>
        <dbReference type="ARBA" id="ARBA00004123"/>
    </source>
</evidence>
<dbReference type="GO" id="GO:0030892">
    <property type="term" value="C:mitotic cohesin complex"/>
    <property type="evidence" value="ECO:0007669"/>
    <property type="project" value="TreeGrafter"/>
</dbReference>
<dbReference type="Pfam" id="PF04824">
    <property type="entry name" value="Rad21_Rec8"/>
    <property type="match status" value="1"/>
</dbReference>
<dbReference type="InterPro" id="IPR036390">
    <property type="entry name" value="WH_DNA-bd_sf"/>
</dbReference>
<comment type="subcellular location">
    <subcellularLocation>
        <location evidence="1">Nucleus</location>
    </subcellularLocation>
</comment>
<dbReference type="SUPFAM" id="SSF46785">
    <property type="entry name" value="Winged helix' DNA-binding domain"/>
    <property type="match status" value="1"/>
</dbReference>
<dbReference type="Gene3D" id="1.10.10.580">
    <property type="entry name" value="Structural maintenance of chromosome 1. Chain E"/>
    <property type="match status" value="1"/>
</dbReference>
<keyword evidence="8" id="KW-1185">Reference proteome</keyword>
<organism evidence="7 8">
    <name type="scientific">Cyphellophora attinorum</name>
    <dbReference type="NCBI Taxonomy" id="1664694"/>
    <lineage>
        <taxon>Eukaryota</taxon>
        <taxon>Fungi</taxon>
        <taxon>Dikarya</taxon>
        <taxon>Ascomycota</taxon>
        <taxon>Pezizomycotina</taxon>
        <taxon>Eurotiomycetes</taxon>
        <taxon>Chaetothyriomycetidae</taxon>
        <taxon>Chaetothyriales</taxon>
        <taxon>Cyphellophoraceae</taxon>
        <taxon>Cyphellophora</taxon>
    </lineage>
</organism>
<dbReference type="STRING" id="1664694.A0A0N0NLU3"/>
<dbReference type="GO" id="GO:0005634">
    <property type="term" value="C:nucleus"/>
    <property type="evidence" value="ECO:0007669"/>
    <property type="project" value="UniProtKB-SubCell"/>
</dbReference>
<keyword evidence="3" id="KW-0539">Nucleus</keyword>
<dbReference type="PANTHER" id="PTHR12585:SF69">
    <property type="entry name" value="FI11703P"/>
    <property type="match status" value="1"/>
</dbReference>
<sequence>MFYVDQLLSKTGPLAKVWLAANIERKLSKSQVLQSDIDQDIKVILNQNNAPMALRLHGNLMLGVVRIYGKKAKYLQDDCHEALLKIRMTFKNTGSHDLPANAITGTDLNLPELLTIDDLFPAMDFAYPTMSQKPALPGPTQDYDNDWTSSLNPRMSGQSRMSPGDDVMIHDDDLQLDFGDNEDTTVSIQQGRNAPADLNDQTLGGEQFYKDDDLVLDFGDNEPPLPTTNDDDMPLPMDDDEGHIILPEDETAQIRGSTVPQSRRGTSPLSDLNPEEARDLDTTFNQPTAEDETTTSIAVQQKQRSKKFKPIEPDLETVLHNREIKAQSEDRSKILKAPQFLPRDPSLLNLMNLSKSGAFVNTTDTNSLWAPELQGLLSFDAVLRFSSSSNQRKRKRDSGIAGISDSEEEQASKSPRIEDPEDEGIGAEDHHSPIDPSNPALQDIVTGEDDEGIFGLDDSHPNFDDTTIPLIHPADSGAVSLGTKRAVHLLREKLGGSETSSSPKKSVLLQDIIPEGRASREDATKMFFETLVLATKDAIKVEQGGGALGLPLRIRGKRGLWGSWAEDVRADQEGDESVGVPETGRVVEVAA</sequence>
<evidence type="ECO:0000313" key="7">
    <source>
        <dbReference type="EMBL" id="KPI39439.1"/>
    </source>
</evidence>
<dbReference type="PANTHER" id="PTHR12585">
    <property type="entry name" value="SCC1 / RAD21 FAMILY MEMBER"/>
    <property type="match status" value="1"/>
</dbReference>
<name>A0A0N0NLU3_9EURO</name>
<dbReference type="Pfam" id="PF04825">
    <property type="entry name" value="Rad21_Rec8_N"/>
    <property type="match status" value="1"/>
</dbReference>
<feature type="domain" description="Rad21/Rec8-like protein C-terminal eukaryotic" evidence="5">
    <location>
        <begin position="514"/>
        <end position="543"/>
    </location>
</feature>
<comment type="caution">
    <text evidence="7">The sequence shown here is derived from an EMBL/GenBank/DDBJ whole genome shotgun (WGS) entry which is preliminary data.</text>
</comment>
<dbReference type="InterPro" id="IPR006909">
    <property type="entry name" value="Rad21/Rec8_C_eu"/>
</dbReference>
<dbReference type="RefSeq" id="XP_017999402.1">
    <property type="nucleotide sequence ID" value="XM_018145356.1"/>
</dbReference>
<evidence type="ECO:0000256" key="2">
    <source>
        <dbReference type="ARBA" id="ARBA00009870"/>
    </source>
</evidence>
<comment type="similarity">
    <text evidence="2">Belongs to the rad21 family.</text>
</comment>
<proteinExistence type="inferred from homology"/>
<dbReference type="GO" id="GO:1990414">
    <property type="term" value="P:replication-born double-strand break repair via sister chromatid exchange"/>
    <property type="evidence" value="ECO:0007669"/>
    <property type="project" value="TreeGrafter"/>
</dbReference>